<sequence>MLLGVNQRQKTGGCRAEHAAGQQDGAQHAAAVGLFLGDRNSGFRIGRRLAVAVFGGTHAVATLVGLTKRGFSSRRIRSGVENGARRSRKSSSSMTGELRKKRAIGSSIQIWSAKERSSCGLSP</sequence>
<protein>
    <submittedName>
        <fullName evidence="2">Uncharacterized protein</fullName>
    </submittedName>
</protein>
<evidence type="ECO:0000256" key="1">
    <source>
        <dbReference type="SAM" id="MobiDB-lite"/>
    </source>
</evidence>
<comment type="caution">
    <text evidence="2">The sequence shown here is derived from an EMBL/GenBank/DDBJ whole genome shotgun (WGS) entry which is preliminary data.</text>
</comment>
<accession>A0A645G5H8</accession>
<name>A0A645G5H8_9ZZZZ</name>
<dbReference type="EMBL" id="VSSQ01069136">
    <property type="protein sequence ID" value="MPN21212.1"/>
    <property type="molecule type" value="Genomic_DNA"/>
</dbReference>
<reference evidence="2" key="1">
    <citation type="submission" date="2019-08" db="EMBL/GenBank/DDBJ databases">
        <authorList>
            <person name="Kucharzyk K."/>
            <person name="Murdoch R.W."/>
            <person name="Higgins S."/>
            <person name="Loffler F."/>
        </authorList>
    </citation>
    <scope>NUCLEOTIDE SEQUENCE</scope>
</reference>
<feature type="region of interest" description="Disordered" evidence="1">
    <location>
        <begin position="75"/>
        <end position="101"/>
    </location>
</feature>
<organism evidence="2">
    <name type="scientific">bioreactor metagenome</name>
    <dbReference type="NCBI Taxonomy" id="1076179"/>
    <lineage>
        <taxon>unclassified sequences</taxon>
        <taxon>metagenomes</taxon>
        <taxon>ecological metagenomes</taxon>
    </lineage>
</organism>
<gene>
    <name evidence="2" type="ORF">SDC9_168591</name>
</gene>
<proteinExistence type="predicted"/>
<evidence type="ECO:0000313" key="2">
    <source>
        <dbReference type="EMBL" id="MPN21212.1"/>
    </source>
</evidence>
<dbReference type="AlphaFoldDB" id="A0A645G5H8"/>